<sequence>MDILPQIIVLLALALSAHTLKPGDCEVCIKTIDKFSSTLSDATKKDPKKIEDEFKIFCKGTKNKENRLCYYLGGLEESATGILGELSKPLSWSMPAEKICEKLKKKDGQVCDLRYDVEIDLKTVDLKKLKVYDFYVQCNVHRFNKLWLQVETSMTEHWTFTTPEALDDDRSLFLEALYFIFRVVAFLTVCFLIVKFCNWSFVKRCMNRRCCNTYMPNSSTPTNETPTAPTLLINMPQNASDEPPSYDVSVQNEISDPPTYSQACKL</sequence>
<dbReference type="Pfam" id="PF20145">
    <property type="entry name" value="ARMET_N"/>
    <property type="match status" value="1"/>
</dbReference>
<dbReference type="InterPro" id="IPR045332">
    <property type="entry name" value="ARMET_N"/>
</dbReference>
<keyword evidence="8" id="KW-1133">Transmembrane helix</keyword>
<keyword evidence="4" id="KW-0964">Secreted</keyword>
<feature type="chain" id="PRO_5042894701" description="Mesencephalic astrocyte-derived neurotrophic factor homolog" evidence="9">
    <location>
        <begin position="20"/>
        <end position="266"/>
    </location>
</feature>
<evidence type="ECO:0000256" key="4">
    <source>
        <dbReference type="ARBA" id="ARBA00022525"/>
    </source>
</evidence>
<dbReference type="GO" id="GO:0031175">
    <property type="term" value="P:neuron projection development"/>
    <property type="evidence" value="ECO:0007669"/>
    <property type="project" value="TreeGrafter"/>
</dbReference>
<dbReference type="Gene3D" id="1.10.225.10">
    <property type="entry name" value="Saposin-like"/>
    <property type="match status" value="1"/>
</dbReference>
<dbReference type="GO" id="GO:0005783">
    <property type="term" value="C:endoplasmic reticulum"/>
    <property type="evidence" value="ECO:0007669"/>
    <property type="project" value="TreeGrafter"/>
</dbReference>
<dbReference type="Proteomes" id="UP001353858">
    <property type="component" value="Unassembled WGS sequence"/>
</dbReference>
<dbReference type="FunFam" id="1.10.225.10:FF:000003">
    <property type="entry name" value="Mesencephalic astrocyte-derived neurotrophic factor"/>
    <property type="match status" value="1"/>
</dbReference>
<feature type="signal peptide" evidence="9">
    <location>
        <begin position="1"/>
        <end position="19"/>
    </location>
</feature>
<keyword evidence="6" id="KW-1015">Disulfide bond</keyword>
<protein>
    <recommendedName>
        <fullName evidence="3">Mesencephalic astrocyte-derived neurotrophic factor homolog</fullName>
    </recommendedName>
    <alternativeName>
        <fullName evidence="7">MANF/CDNF-like protein</fullName>
    </alternativeName>
</protein>
<keyword evidence="12" id="KW-1185">Reference proteome</keyword>
<feature type="transmembrane region" description="Helical" evidence="8">
    <location>
        <begin position="176"/>
        <end position="199"/>
    </location>
</feature>
<gene>
    <name evidence="11" type="ORF">RN001_010502</name>
</gene>
<keyword evidence="8" id="KW-0812">Transmembrane</keyword>
<dbReference type="GO" id="GO:0071542">
    <property type="term" value="P:dopaminergic neuron differentiation"/>
    <property type="evidence" value="ECO:0007669"/>
    <property type="project" value="TreeGrafter"/>
</dbReference>
<dbReference type="PANTHER" id="PTHR12990:SF5">
    <property type="entry name" value="MESENCEPHALIC ASTROCYTE-DERIVED NEUROTROPHIC FACTOR HOMOLOG"/>
    <property type="match status" value="1"/>
</dbReference>
<dbReference type="EMBL" id="JARPUR010000004">
    <property type="protein sequence ID" value="KAK4877996.1"/>
    <property type="molecule type" value="Genomic_DNA"/>
</dbReference>
<dbReference type="AlphaFoldDB" id="A0AAN7S8L6"/>
<evidence type="ECO:0000256" key="6">
    <source>
        <dbReference type="ARBA" id="ARBA00023157"/>
    </source>
</evidence>
<reference evidence="12" key="1">
    <citation type="submission" date="2023-01" db="EMBL/GenBank/DDBJ databases">
        <title>Key to firefly adult light organ development and bioluminescence: homeobox transcription factors regulate luciferase expression and transportation to peroxisome.</title>
        <authorList>
            <person name="Fu X."/>
        </authorList>
    </citation>
    <scope>NUCLEOTIDE SEQUENCE [LARGE SCALE GENOMIC DNA]</scope>
</reference>
<evidence type="ECO:0000256" key="3">
    <source>
        <dbReference type="ARBA" id="ARBA00014267"/>
    </source>
</evidence>
<evidence type="ECO:0000256" key="1">
    <source>
        <dbReference type="ARBA" id="ARBA00004613"/>
    </source>
</evidence>
<organism evidence="11 12">
    <name type="scientific">Aquatica leii</name>
    <dbReference type="NCBI Taxonomy" id="1421715"/>
    <lineage>
        <taxon>Eukaryota</taxon>
        <taxon>Metazoa</taxon>
        <taxon>Ecdysozoa</taxon>
        <taxon>Arthropoda</taxon>
        <taxon>Hexapoda</taxon>
        <taxon>Insecta</taxon>
        <taxon>Pterygota</taxon>
        <taxon>Neoptera</taxon>
        <taxon>Endopterygota</taxon>
        <taxon>Coleoptera</taxon>
        <taxon>Polyphaga</taxon>
        <taxon>Elateriformia</taxon>
        <taxon>Elateroidea</taxon>
        <taxon>Lampyridae</taxon>
        <taxon>Luciolinae</taxon>
        <taxon>Aquatica</taxon>
    </lineage>
</organism>
<comment type="caution">
    <text evidence="11">The sequence shown here is derived from an EMBL/GenBank/DDBJ whole genome shotgun (WGS) entry which is preliminary data.</text>
</comment>
<keyword evidence="5 9" id="KW-0732">Signal</keyword>
<evidence type="ECO:0000256" key="9">
    <source>
        <dbReference type="SAM" id="SignalP"/>
    </source>
</evidence>
<evidence type="ECO:0000313" key="11">
    <source>
        <dbReference type="EMBL" id="KAK4877996.1"/>
    </source>
</evidence>
<evidence type="ECO:0000256" key="2">
    <source>
        <dbReference type="ARBA" id="ARBA00005617"/>
    </source>
</evidence>
<evidence type="ECO:0000256" key="5">
    <source>
        <dbReference type="ARBA" id="ARBA00022729"/>
    </source>
</evidence>
<comment type="similarity">
    <text evidence="2">Belongs to the ARMET family.</text>
</comment>
<keyword evidence="8" id="KW-0472">Membrane</keyword>
<proteinExistence type="inferred from homology"/>
<accession>A0AAN7S8L6</accession>
<evidence type="ECO:0000256" key="7">
    <source>
        <dbReference type="ARBA" id="ARBA00032923"/>
    </source>
</evidence>
<dbReference type="InterPro" id="IPR045333">
    <property type="entry name" value="ARMET-like"/>
</dbReference>
<feature type="domain" description="ARMET N-terminal" evidence="10">
    <location>
        <begin position="24"/>
        <end position="119"/>
    </location>
</feature>
<name>A0AAN7S8L6_9COLE</name>
<evidence type="ECO:0000313" key="12">
    <source>
        <dbReference type="Proteomes" id="UP001353858"/>
    </source>
</evidence>
<evidence type="ECO:0000256" key="8">
    <source>
        <dbReference type="SAM" id="Phobius"/>
    </source>
</evidence>
<evidence type="ECO:0000259" key="10">
    <source>
        <dbReference type="Pfam" id="PF20145"/>
    </source>
</evidence>
<dbReference type="GO" id="GO:0005615">
    <property type="term" value="C:extracellular space"/>
    <property type="evidence" value="ECO:0007669"/>
    <property type="project" value="TreeGrafter"/>
</dbReference>
<dbReference type="PANTHER" id="PTHR12990">
    <property type="entry name" value="ARMET-LIKE PROTEIN"/>
    <property type="match status" value="1"/>
</dbReference>
<comment type="subcellular location">
    <subcellularLocation>
        <location evidence="1">Secreted</location>
    </subcellularLocation>
</comment>